<proteinExistence type="predicted"/>
<reference evidence="1" key="2">
    <citation type="journal article" date="2015" name="Data Brief">
        <title>Shoot transcriptome of the giant reed, Arundo donax.</title>
        <authorList>
            <person name="Barrero R.A."/>
            <person name="Guerrero F.D."/>
            <person name="Moolhuijzen P."/>
            <person name="Goolsby J.A."/>
            <person name="Tidwell J."/>
            <person name="Bellgard S.E."/>
            <person name="Bellgard M.I."/>
        </authorList>
    </citation>
    <scope>NUCLEOTIDE SEQUENCE</scope>
    <source>
        <tissue evidence="1">Shoot tissue taken approximately 20 cm above the soil surface</tissue>
    </source>
</reference>
<dbReference type="EMBL" id="GBRH01236750">
    <property type="protein sequence ID" value="JAD61145.1"/>
    <property type="molecule type" value="Transcribed_RNA"/>
</dbReference>
<organism evidence="1">
    <name type="scientific">Arundo donax</name>
    <name type="common">Giant reed</name>
    <name type="synonym">Donax arundinaceus</name>
    <dbReference type="NCBI Taxonomy" id="35708"/>
    <lineage>
        <taxon>Eukaryota</taxon>
        <taxon>Viridiplantae</taxon>
        <taxon>Streptophyta</taxon>
        <taxon>Embryophyta</taxon>
        <taxon>Tracheophyta</taxon>
        <taxon>Spermatophyta</taxon>
        <taxon>Magnoliopsida</taxon>
        <taxon>Liliopsida</taxon>
        <taxon>Poales</taxon>
        <taxon>Poaceae</taxon>
        <taxon>PACMAD clade</taxon>
        <taxon>Arundinoideae</taxon>
        <taxon>Arundineae</taxon>
        <taxon>Arundo</taxon>
    </lineage>
</organism>
<accession>A0A0A9BIY2</accession>
<sequence>MRHERAVSCWVPPLSLIVLTRIPDREGKKTLLRAHLRTHGMHPRRSK</sequence>
<name>A0A0A9BIY2_ARUDO</name>
<protein>
    <submittedName>
        <fullName evidence="1">Uncharacterized protein</fullName>
    </submittedName>
</protein>
<reference evidence="1" key="1">
    <citation type="submission" date="2014-09" db="EMBL/GenBank/DDBJ databases">
        <authorList>
            <person name="Magalhaes I.L.F."/>
            <person name="Oliveira U."/>
            <person name="Santos F.R."/>
            <person name="Vidigal T.H.D.A."/>
            <person name="Brescovit A.D."/>
            <person name="Santos A.J."/>
        </authorList>
    </citation>
    <scope>NUCLEOTIDE SEQUENCE</scope>
    <source>
        <tissue evidence="1">Shoot tissue taken approximately 20 cm above the soil surface</tissue>
    </source>
</reference>
<dbReference type="AlphaFoldDB" id="A0A0A9BIY2"/>
<evidence type="ECO:0000313" key="1">
    <source>
        <dbReference type="EMBL" id="JAD61145.1"/>
    </source>
</evidence>